<accession>A0ABX8ZDJ1</accession>
<proteinExistence type="predicted"/>
<dbReference type="InterPro" id="IPR011006">
    <property type="entry name" value="CheY-like_superfamily"/>
</dbReference>
<evidence type="ECO:0000256" key="8">
    <source>
        <dbReference type="ARBA" id="ARBA00023012"/>
    </source>
</evidence>
<evidence type="ECO:0000256" key="11">
    <source>
        <dbReference type="SAM" id="MobiDB-lite"/>
    </source>
</evidence>
<evidence type="ECO:0000256" key="3">
    <source>
        <dbReference type="ARBA" id="ARBA00022553"/>
    </source>
</evidence>
<organism evidence="13 14">
    <name type="scientific">Qipengyuania psychrotolerans</name>
    <dbReference type="NCBI Taxonomy" id="2867238"/>
    <lineage>
        <taxon>Bacteria</taxon>
        <taxon>Pseudomonadati</taxon>
        <taxon>Pseudomonadota</taxon>
        <taxon>Alphaproteobacteria</taxon>
        <taxon>Sphingomonadales</taxon>
        <taxon>Erythrobacteraceae</taxon>
        <taxon>Qipengyuania</taxon>
    </lineage>
</organism>
<name>A0ABX8ZDJ1_9SPHN</name>
<keyword evidence="3 10" id="KW-0597">Phosphoprotein</keyword>
<dbReference type="Proteomes" id="UP000824280">
    <property type="component" value="Chromosome"/>
</dbReference>
<evidence type="ECO:0000256" key="6">
    <source>
        <dbReference type="ARBA" id="ARBA00022840"/>
    </source>
</evidence>
<keyword evidence="8" id="KW-0902">Two-component regulatory system</keyword>
<keyword evidence="7" id="KW-1133">Transmembrane helix</keyword>
<sequence>MSKGESKSGQEPSPVTEPEGEPVRVLLAEDNVIASELISMMAKRLGCRVDTVSNGLDAIDLIYRAQQLDKAYDLLLLDAMMPVLTGSETARRLRAEGIDSSQLPIIAVTAATDPAEVREYLRAGMQGYLSKPVSLAEFSACIDAWAPGRSKKPHRGRRTPSDALRRRYDLRKIEVLERFETAVTAGHLAPGIATELREHLHKLAGTAGSFGETDLSVAASQGESLLEGAAPDGLRGAISRSLDLLKAVA</sequence>
<feature type="modified residue" description="4-aspartylphosphate" evidence="10">
    <location>
        <position position="78"/>
    </location>
</feature>
<evidence type="ECO:0000256" key="10">
    <source>
        <dbReference type="PROSITE-ProRule" id="PRU00169"/>
    </source>
</evidence>
<gene>
    <name evidence="13" type="ORF">K3166_12915</name>
</gene>
<keyword evidence="6" id="KW-0067">ATP-binding</keyword>
<evidence type="ECO:0000256" key="4">
    <source>
        <dbReference type="ARBA" id="ARBA00022692"/>
    </source>
</evidence>
<dbReference type="SUPFAM" id="SSF47226">
    <property type="entry name" value="Histidine-containing phosphotransfer domain, HPT domain"/>
    <property type="match status" value="1"/>
</dbReference>
<keyword evidence="4" id="KW-0812">Transmembrane</keyword>
<keyword evidence="2" id="KW-1003">Cell membrane</keyword>
<dbReference type="RefSeq" id="WP_221422597.1">
    <property type="nucleotide sequence ID" value="NZ_CP081297.1"/>
</dbReference>
<keyword evidence="9" id="KW-0472">Membrane</keyword>
<dbReference type="PROSITE" id="PS50110">
    <property type="entry name" value="RESPONSE_REGULATORY"/>
    <property type="match status" value="1"/>
</dbReference>
<dbReference type="SUPFAM" id="SSF52172">
    <property type="entry name" value="CheY-like"/>
    <property type="match status" value="1"/>
</dbReference>
<reference evidence="13 14" key="1">
    <citation type="submission" date="2021-08" db="EMBL/GenBank/DDBJ databases">
        <title>Comparative Genomics Analysis of the Genus Qipengyuania Reveals Extensive Genetic Diversity and Metabolic Versatility, Including the Description of Fifteen Novel Species.</title>
        <authorList>
            <person name="Liu Y."/>
        </authorList>
    </citation>
    <scope>NUCLEOTIDE SEQUENCE [LARGE SCALE GENOMIC DNA]</scope>
    <source>
        <strain evidence="13 14">1XM2-8</strain>
    </source>
</reference>
<feature type="domain" description="Response regulatory" evidence="12">
    <location>
        <begin position="24"/>
        <end position="146"/>
    </location>
</feature>
<dbReference type="Gene3D" id="3.40.50.2300">
    <property type="match status" value="1"/>
</dbReference>
<evidence type="ECO:0000259" key="12">
    <source>
        <dbReference type="PROSITE" id="PS50110"/>
    </source>
</evidence>
<dbReference type="InterPro" id="IPR036641">
    <property type="entry name" value="HPT_dom_sf"/>
</dbReference>
<keyword evidence="14" id="KW-1185">Reference proteome</keyword>
<evidence type="ECO:0000256" key="2">
    <source>
        <dbReference type="ARBA" id="ARBA00022475"/>
    </source>
</evidence>
<comment type="subcellular location">
    <subcellularLocation>
        <location evidence="1">Cell membrane</location>
        <topology evidence="1">Multi-pass membrane protein</topology>
    </subcellularLocation>
</comment>
<keyword evidence="5" id="KW-0547">Nucleotide-binding</keyword>
<dbReference type="CDD" id="cd17546">
    <property type="entry name" value="REC_hyHK_CKI1_RcsC-like"/>
    <property type="match status" value="1"/>
</dbReference>
<evidence type="ECO:0000256" key="1">
    <source>
        <dbReference type="ARBA" id="ARBA00004651"/>
    </source>
</evidence>
<dbReference type="PANTHER" id="PTHR45339:SF1">
    <property type="entry name" value="HYBRID SIGNAL TRANSDUCTION HISTIDINE KINASE J"/>
    <property type="match status" value="1"/>
</dbReference>
<evidence type="ECO:0000313" key="13">
    <source>
        <dbReference type="EMBL" id="QZD87056.1"/>
    </source>
</evidence>
<dbReference type="InterPro" id="IPR001789">
    <property type="entry name" value="Sig_transdc_resp-reg_receiver"/>
</dbReference>
<dbReference type="PANTHER" id="PTHR45339">
    <property type="entry name" value="HYBRID SIGNAL TRANSDUCTION HISTIDINE KINASE J"/>
    <property type="match status" value="1"/>
</dbReference>
<feature type="region of interest" description="Disordered" evidence="11">
    <location>
        <begin position="1"/>
        <end position="22"/>
    </location>
</feature>
<protein>
    <submittedName>
        <fullName evidence="13">Response regulator</fullName>
    </submittedName>
</protein>
<dbReference type="SMART" id="SM00448">
    <property type="entry name" value="REC"/>
    <property type="match status" value="1"/>
</dbReference>
<dbReference type="EMBL" id="CP081297">
    <property type="protein sequence ID" value="QZD87056.1"/>
    <property type="molecule type" value="Genomic_DNA"/>
</dbReference>
<evidence type="ECO:0000256" key="7">
    <source>
        <dbReference type="ARBA" id="ARBA00022989"/>
    </source>
</evidence>
<dbReference type="Pfam" id="PF00072">
    <property type="entry name" value="Response_reg"/>
    <property type="match status" value="1"/>
</dbReference>
<evidence type="ECO:0000256" key="5">
    <source>
        <dbReference type="ARBA" id="ARBA00022741"/>
    </source>
</evidence>
<evidence type="ECO:0000313" key="14">
    <source>
        <dbReference type="Proteomes" id="UP000824280"/>
    </source>
</evidence>
<evidence type="ECO:0000256" key="9">
    <source>
        <dbReference type="ARBA" id="ARBA00023136"/>
    </source>
</evidence>